<dbReference type="AlphaFoldDB" id="A0A562RUF3"/>
<gene>
    <name evidence="1" type="ORF">IQ16_02650</name>
</gene>
<organism evidence="1 2">
    <name type="scientific">Bradyrhizobium huanghuaihaiense</name>
    <dbReference type="NCBI Taxonomy" id="990078"/>
    <lineage>
        <taxon>Bacteria</taxon>
        <taxon>Pseudomonadati</taxon>
        <taxon>Pseudomonadota</taxon>
        <taxon>Alphaproteobacteria</taxon>
        <taxon>Hyphomicrobiales</taxon>
        <taxon>Nitrobacteraceae</taxon>
        <taxon>Bradyrhizobium</taxon>
    </lineage>
</organism>
<evidence type="ECO:0000313" key="2">
    <source>
        <dbReference type="Proteomes" id="UP000316291"/>
    </source>
</evidence>
<dbReference type="EMBL" id="VLLA01000005">
    <property type="protein sequence ID" value="TWI71976.1"/>
    <property type="molecule type" value="Genomic_DNA"/>
</dbReference>
<reference evidence="1 2" key="1">
    <citation type="journal article" date="2015" name="Stand. Genomic Sci.">
        <title>Genomic Encyclopedia of Bacterial and Archaeal Type Strains, Phase III: the genomes of soil and plant-associated and newly described type strains.</title>
        <authorList>
            <person name="Whitman W.B."/>
            <person name="Woyke T."/>
            <person name="Klenk H.P."/>
            <person name="Zhou Y."/>
            <person name="Lilburn T.G."/>
            <person name="Beck B.J."/>
            <person name="De Vos P."/>
            <person name="Vandamme P."/>
            <person name="Eisen J.A."/>
            <person name="Garrity G."/>
            <person name="Hugenholtz P."/>
            <person name="Kyrpides N.C."/>
        </authorList>
    </citation>
    <scope>NUCLEOTIDE SEQUENCE [LARGE SCALE GENOMIC DNA]</scope>
    <source>
        <strain evidence="1 2">CGMCC 1.10948</strain>
    </source>
</reference>
<sequence>MHHPGLWATTMKAAKKGLAPHHCRSHTEHRQRHGSYWLSTYTAAELKPYLTAATAYLQLRAANDKFISAAINSTRFALEQAGPAEIATRLKGLTAAKRAKIGLARLRVAKVKPERIVSIVVAVNALAEERGHRSKEFRTVQACKAVHRLASGTGWLTYDAEGREHRSRKRAYPRSSGRVLRVMGGMLEEPCEWVIEKHLKNVLAHKRRYGRGPRNATS</sequence>
<dbReference type="Proteomes" id="UP000316291">
    <property type="component" value="Unassembled WGS sequence"/>
</dbReference>
<accession>A0A562RUF3</accession>
<name>A0A562RUF3_9BRAD</name>
<protein>
    <submittedName>
        <fullName evidence="1">Uncharacterized protein</fullName>
    </submittedName>
</protein>
<keyword evidence="2" id="KW-1185">Reference proteome</keyword>
<evidence type="ECO:0000313" key="1">
    <source>
        <dbReference type="EMBL" id="TWI71976.1"/>
    </source>
</evidence>
<comment type="caution">
    <text evidence="1">The sequence shown here is derived from an EMBL/GenBank/DDBJ whole genome shotgun (WGS) entry which is preliminary data.</text>
</comment>
<proteinExistence type="predicted"/>